<gene>
    <name evidence="2" type="ORF">PHMEG_00028156</name>
</gene>
<evidence type="ECO:0000256" key="1">
    <source>
        <dbReference type="SAM" id="MobiDB-lite"/>
    </source>
</evidence>
<feature type="compositionally biased region" description="Polar residues" evidence="1">
    <location>
        <begin position="102"/>
        <end position="112"/>
    </location>
</feature>
<dbReference type="AlphaFoldDB" id="A0A225V5I8"/>
<feature type="compositionally biased region" description="Basic and acidic residues" evidence="1">
    <location>
        <begin position="11"/>
        <end position="29"/>
    </location>
</feature>
<dbReference type="Proteomes" id="UP000198211">
    <property type="component" value="Unassembled WGS sequence"/>
</dbReference>
<protein>
    <submittedName>
        <fullName evidence="2">Uncharacterized protein</fullName>
    </submittedName>
</protein>
<reference evidence="3" key="1">
    <citation type="submission" date="2017-03" db="EMBL/GenBank/DDBJ databases">
        <title>Phytopthora megakarya and P. palmivora, two closely related causual agents of cacao black pod achieved similar genome size and gene model numbers by different mechanisms.</title>
        <authorList>
            <person name="Ali S."/>
            <person name="Shao J."/>
            <person name="Larry D.J."/>
            <person name="Kronmiller B."/>
            <person name="Shen D."/>
            <person name="Strem M.D."/>
            <person name="Melnick R.L."/>
            <person name="Guiltinan M.J."/>
            <person name="Tyler B.M."/>
            <person name="Meinhardt L.W."/>
            <person name="Bailey B.A."/>
        </authorList>
    </citation>
    <scope>NUCLEOTIDE SEQUENCE [LARGE SCALE GENOMIC DNA]</scope>
    <source>
        <strain evidence="3">zdho120</strain>
    </source>
</reference>
<proteinExistence type="predicted"/>
<organism evidence="2 3">
    <name type="scientific">Phytophthora megakarya</name>
    <dbReference type="NCBI Taxonomy" id="4795"/>
    <lineage>
        <taxon>Eukaryota</taxon>
        <taxon>Sar</taxon>
        <taxon>Stramenopiles</taxon>
        <taxon>Oomycota</taxon>
        <taxon>Peronosporomycetes</taxon>
        <taxon>Peronosporales</taxon>
        <taxon>Peronosporaceae</taxon>
        <taxon>Phytophthora</taxon>
    </lineage>
</organism>
<sequence length="214" mass="23663">MVRVPGLNQRFHREPQEDVKVKEENREEVPTNTGSTEASLSTARSTDQPCMERISADRHEADLDQDPDLEENSRIPLKAATAAIAGLGDNLDLYATDKEMTQSKSNLSTKSVATTRSPKKKKIKTARTKLKAPDSESEDVNKPRSTIAEYMIEQAYHRKILSETLLHDPVLASIQVRQIGYLTGPISKPNTSTDRLNAVKNLLDLLQEAGLVAG</sequence>
<feature type="region of interest" description="Disordered" evidence="1">
    <location>
        <begin position="100"/>
        <end position="141"/>
    </location>
</feature>
<feature type="compositionally biased region" description="Basic residues" evidence="1">
    <location>
        <begin position="117"/>
        <end position="130"/>
    </location>
</feature>
<dbReference type="OrthoDB" id="127198at2759"/>
<dbReference type="EMBL" id="NBNE01007473">
    <property type="protein sequence ID" value="OWZ00613.1"/>
    <property type="molecule type" value="Genomic_DNA"/>
</dbReference>
<evidence type="ECO:0000313" key="2">
    <source>
        <dbReference type="EMBL" id="OWZ00613.1"/>
    </source>
</evidence>
<accession>A0A225V5I8</accession>
<comment type="caution">
    <text evidence="2">The sequence shown here is derived from an EMBL/GenBank/DDBJ whole genome shotgun (WGS) entry which is preliminary data.</text>
</comment>
<keyword evidence="3" id="KW-1185">Reference proteome</keyword>
<name>A0A225V5I8_9STRA</name>
<feature type="compositionally biased region" description="Polar residues" evidence="1">
    <location>
        <begin position="30"/>
        <end position="48"/>
    </location>
</feature>
<feature type="region of interest" description="Disordered" evidence="1">
    <location>
        <begin position="1"/>
        <end position="70"/>
    </location>
</feature>
<evidence type="ECO:0000313" key="3">
    <source>
        <dbReference type="Proteomes" id="UP000198211"/>
    </source>
</evidence>
<feature type="compositionally biased region" description="Basic and acidic residues" evidence="1">
    <location>
        <begin position="131"/>
        <end position="141"/>
    </location>
</feature>